<gene>
    <name evidence="2" type="ORF">K2173_010956</name>
</gene>
<feature type="region of interest" description="Disordered" evidence="1">
    <location>
        <begin position="187"/>
        <end position="230"/>
    </location>
</feature>
<sequence>MGDPTPPLDPFPPFPTPLSASLVVAQVVARLRAVAPSVTRLSPDTNEVSIRRLAAVGDLLCASIPVTYPWKPCAIRKQWVPTGRRFLSGWSMDLDMETIQPLTAPEQVHQCETEDGTSVALGGDGPSLPSNIVDCDSPAGCSSQPPCAEKLDTRSVEHLHRAAECSVGIPPPDIHRDLSCSSGLFPEAADSDMSSLQQGLTKVERRADDVDATNASESPSSPARQAPVTS</sequence>
<dbReference type="AlphaFoldDB" id="A0AAV8T1G2"/>
<feature type="compositionally biased region" description="Polar residues" evidence="1">
    <location>
        <begin position="213"/>
        <end position="230"/>
    </location>
</feature>
<organism evidence="2 3">
    <name type="scientific">Erythroxylum novogranatense</name>
    <dbReference type="NCBI Taxonomy" id="1862640"/>
    <lineage>
        <taxon>Eukaryota</taxon>
        <taxon>Viridiplantae</taxon>
        <taxon>Streptophyta</taxon>
        <taxon>Embryophyta</taxon>
        <taxon>Tracheophyta</taxon>
        <taxon>Spermatophyta</taxon>
        <taxon>Magnoliopsida</taxon>
        <taxon>eudicotyledons</taxon>
        <taxon>Gunneridae</taxon>
        <taxon>Pentapetalae</taxon>
        <taxon>rosids</taxon>
        <taxon>fabids</taxon>
        <taxon>Malpighiales</taxon>
        <taxon>Erythroxylaceae</taxon>
        <taxon>Erythroxylum</taxon>
    </lineage>
</organism>
<evidence type="ECO:0000313" key="2">
    <source>
        <dbReference type="EMBL" id="KAJ8760100.1"/>
    </source>
</evidence>
<dbReference type="Proteomes" id="UP001159364">
    <property type="component" value="Linkage Group LG07"/>
</dbReference>
<reference evidence="2 3" key="1">
    <citation type="submission" date="2021-09" db="EMBL/GenBank/DDBJ databases">
        <title>Genomic insights and catalytic innovation underlie evolution of tropane alkaloids biosynthesis.</title>
        <authorList>
            <person name="Wang Y.-J."/>
            <person name="Tian T."/>
            <person name="Huang J.-P."/>
            <person name="Huang S.-X."/>
        </authorList>
    </citation>
    <scope>NUCLEOTIDE SEQUENCE [LARGE SCALE GENOMIC DNA]</scope>
    <source>
        <strain evidence="2">KIB-2018</strain>
        <tissue evidence="2">Leaf</tissue>
    </source>
</reference>
<keyword evidence="3" id="KW-1185">Reference proteome</keyword>
<accession>A0AAV8T1G2</accession>
<comment type="caution">
    <text evidence="2">The sequence shown here is derived from an EMBL/GenBank/DDBJ whole genome shotgun (WGS) entry which is preliminary data.</text>
</comment>
<dbReference type="EMBL" id="JAIWQS010000007">
    <property type="protein sequence ID" value="KAJ8760100.1"/>
    <property type="molecule type" value="Genomic_DNA"/>
</dbReference>
<evidence type="ECO:0000313" key="3">
    <source>
        <dbReference type="Proteomes" id="UP001159364"/>
    </source>
</evidence>
<protein>
    <submittedName>
        <fullName evidence="2">Uncharacterized protein</fullName>
    </submittedName>
</protein>
<name>A0AAV8T1G2_9ROSI</name>
<proteinExistence type="predicted"/>
<evidence type="ECO:0000256" key="1">
    <source>
        <dbReference type="SAM" id="MobiDB-lite"/>
    </source>
</evidence>